<dbReference type="InterPro" id="IPR002577">
    <property type="entry name" value="HTH_HxlR"/>
</dbReference>
<keyword evidence="1" id="KW-0805">Transcription regulation</keyword>
<evidence type="ECO:0000313" key="5">
    <source>
        <dbReference type="EMBL" id="GAA3620601.1"/>
    </source>
</evidence>
<protein>
    <submittedName>
        <fullName evidence="5">Helix-turn-helix domain-containing protein</fullName>
    </submittedName>
</protein>
<proteinExistence type="predicted"/>
<comment type="caution">
    <text evidence="5">The sequence shown here is derived from an EMBL/GenBank/DDBJ whole genome shotgun (WGS) entry which is preliminary data.</text>
</comment>
<evidence type="ECO:0000313" key="6">
    <source>
        <dbReference type="Proteomes" id="UP001500630"/>
    </source>
</evidence>
<dbReference type="Proteomes" id="UP001500630">
    <property type="component" value="Unassembled WGS sequence"/>
</dbReference>
<evidence type="ECO:0000256" key="2">
    <source>
        <dbReference type="ARBA" id="ARBA00023125"/>
    </source>
</evidence>
<dbReference type="PROSITE" id="PS51118">
    <property type="entry name" value="HTH_HXLR"/>
    <property type="match status" value="1"/>
</dbReference>
<dbReference type="EMBL" id="BAABDQ010000062">
    <property type="protein sequence ID" value="GAA3620601.1"/>
    <property type="molecule type" value="Genomic_DNA"/>
</dbReference>
<evidence type="ECO:0000256" key="3">
    <source>
        <dbReference type="ARBA" id="ARBA00023163"/>
    </source>
</evidence>
<dbReference type="InterPro" id="IPR036388">
    <property type="entry name" value="WH-like_DNA-bd_sf"/>
</dbReference>
<keyword evidence="2" id="KW-0238">DNA-binding</keyword>
<gene>
    <name evidence="5" type="ORF">GCM10022419_127840</name>
</gene>
<dbReference type="InterPro" id="IPR036390">
    <property type="entry name" value="WH_DNA-bd_sf"/>
</dbReference>
<dbReference type="RefSeq" id="WP_345578992.1">
    <property type="nucleotide sequence ID" value="NZ_BAABDQ010000062.1"/>
</dbReference>
<reference evidence="6" key="1">
    <citation type="journal article" date="2019" name="Int. J. Syst. Evol. Microbiol.">
        <title>The Global Catalogue of Microorganisms (GCM) 10K type strain sequencing project: providing services to taxonomists for standard genome sequencing and annotation.</title>
        <authorList>
            <consortium name="The Broad Institute Genomics Platform"/>
            <consortium name="The Broad Institute Genome Sequencing Center for Infectious Disease"/>
            <person name="Wu L."/>
            <person name="Ma J."/>
        </authorList>
    </citation>
    <scope>NUCLEOTIDE SEQUENCE [LARGE SCALE GENOMIC DNA]</scope>
    <source>
        <strain evidence="6">JCM 17326</strain>
    </source>
</reference>
<name>A0ABP6ZWM8_9ACTN</name>
<evidence type="ECO:0000259" key="4">
    <source>
        <dbReference type="PROSITE" id="PS51118"/>
    </source>
</evidence>
<feature type="domain" description="HTH hxlR-type" evidence="4">
    <location>
        <begin position="21"/>
        <end position="119"/>
    </location>
</feature>
<accession>A0ABP6ZWM8</accession>
<sequence length="135" mass="14697">MSPAATALPPGPITVDDHQNCPATGVLRRVGDKWSVVILSVLARGAHGFNELDRTVEGLSRRMLTRTLRGLEEEGLISRTVHPSVPPRVDYALTELGRSFLEPVTALGLWAVTHRPDLDAARTHFDGATRGDVRL</sequence>
<dbReference type="SUPFAM" id="SSF46785">
    <property type="entry name" value="Winged helix' DNA-binding domain"/>
    <property type="match status" value="1"/>
</dbReference>
<evidence type="ECO:0000256" key="1">
    <source>
        <dbReference type="ARBA" id="ARBA00023015"/>
    </source>
</evidence>
<dbReference type="PANTHER" id="PTHR33204">
    <property type="entry name" value="TRANSCRIPTIONAL REGULATOR, MARR FAMILY"/>
    <property type="match status" value="1"/>
</dbReference>
<dbReference type="Pfam" id="PF01638">
    <property type="entry name" value="HxlR"/>
    <property type="match status" value="1"/>
</dbReference>
<keyword evidence="3" id="KW-0804">Transcription</keyword>
<dbReference type="Gene3D" id="1.10.10.10">
    <property type="entry name" value="Winged helix-like DNA-binding domain superfamily/Winged helix DNA-binding domain"/>
    <property type="match status" value="1"/>
</dbReference>
<dbReference type="PANTHER" id="PTHR33204:SF39">
    <property type="entry name" value="TRANSCRIPTIONAL REGULATORY PROTEIN"/>
    <property type="match status" value="1"/>
</dbReference>
<organism evidence="5 6">
    <name type="scientific">Nonomuraea rosea</name>
    <dbReference type="NCBI Taxonomy" id="638574"/>
    <lineage>
        <taxon>Bacteria</taxon>
        <taxon>Bacillati</taxon>
        <taxon>Actinomycetota</taxon>
        <taxon>Actinomycetes</taxon>
        <taxon>Streptosporangiales</taxon>
        <taxon>Streptosporangiaceae</taxon>
        <taxon>Nonomuraea</taxon>
    </lineage>
</organism>
<keyword evidence="6" id="KW-1185">Reference proteome</keyword>